<evidence type="ECO:0000313" key="1">
    <source>
        <dbReference type="EMBL" id="SUD90690.1"/>
    </source>
</evidence>
<name>A0A379LJ98_9GAMM</name>
<dbReference type="EMBL" id="UGVC01000001">
    <property type="protein sequence ID" value="SUD90690.1"/>
    <property type="molecule type" value="Genomic_DNA"/>
</dbReference>
<sequence length="246" mass="28677">MIMSFYSSDEQLVIREFFEQTVPTFPFKVYAPPFYTVNAENLMRIKALCCHLIDPYSYDGRIPREVDWFLSNLAIAEQTVLCPFEYEITQSQGYISLMYIYDSSRCNFENTIALYTRQYMTIKGYIDNPEAEDYFCIFPVINAPRSVTQNQHEVTNLAYRHMELIKNADLHKVVTVAHDGKYLIFSLSEILSLSYFGFEINPPPEDPNEKRSVSHMDYDEYINAVESLGMERIELPAFVFEAPTKC</sequence>
<evidence type="ECO:0000313" key="2">
    <source>
        <dbReference type="Proteomes" id="UP000254123"/>
    </source>
</evidence>
<reference evidence="1 2" key="1">
    <citation type="submission" date="2018-06" db="EMBL/GenBank/DDBJ databases">
        <authorList>
            <consortium name="Pathogen Informatics"/>
            <person name="Doyle S."/>
        </authorList>
    </citation>
    <scope>NUCLEOTIDE SEQUENCE [LARGE SCALE GENOMIC DNA]</scope>
    <source>
        <strain evidence="1 2">NCTC10526</strain>
    </source>
</reference>
<dbReference type="Proteomes" id="UP000254123">
    <property type="component" value="Unassembled WGS sequence"/>
</dbReference>
<protein>
    <submittedName>
        <fullName evidence="1">Uncharacterized protein</fullName>
    </submittedName>
</protein>
<proteinExistence type="predicted"/>
<keyword evidence="2" id="KW-1185">Reference proteome</keyword>
<dbReference type="AlphaFoldDB" id="A0A379LJ98"/>
<accession>A0A379LJ98</accession>
<organism evidence="1 2">
    <name type="scientific">Psychrobacter phenylpyruvicus</name>
    <dbReference type="NCBI Taxonomy" id="29432"/>
    <lineage>
        <taxon>Bacteria</taxon>
        <taxon>Pseudomonadati</taxon>
        <taxon>Pseudomonadota</taxon>
        <taxon>Gammaproteobacteria</taxon>
        <taxon>Moraxellales</taxon>
        <taxon>Moraxellaceae</taxon>
        <taxon>Psychrobacter</taxon>
    </lineage>
</organism>
<gene>
    <name evidence="1" type="ORF">NCTC10526_01032</name>
</gene>